<comment type="caution">
    <text evidence="1">The sequence shown here is derived from an EMBL/GenBank/DDBJ whole genome shotgun (WGS) entry which is preliminary data.</text>
</comment>
<organism evidence="1 2">
    <name type="scientific">Catharanthus roseus</name>
    <name type="common">Madagascar periwinkle</name>
    <name type="synonym">Vinca rosea</name>
    <dbReference type="NCBI Taxonomy" id="4058"/>
    <lineage>
        <taxon>Eukaryota</taxon>
        <taxon>Viridiplantae</taxon>
        <taxon>Streptophyta</taxon>
        <taxon>Embryophyta</taxon>
        <taxon>Tracheophyta</taxon>
        <taxon>Spermatophyta</taxon>
        <taxon>Magnoliopsida</taxon>
        <taxon>eudicotyledons</taxon>
        <taxon>Gunneridae</taxon>
        <taxon>Pentapetalae</taxon>
        <taxon>asterids</taxon>
        <taxon>lamiids</taxon>
        <taxon>Gentianales</taxon>
        <taxon>Apocynaceae</taxon>
        <taxon>Rauvolfioideae</taxon>
        <taxon>Vinceae</taxon>
        <taxon>Catharanthinae</taxon>
        <taxon>Catharanthus</taxon>
    </lineage>
</organism>
<gene>
    <name evidence="1" type="ORF">M9H77_23702</name>
</gene>
<reference evidence="2" key="1">
    <citation type="journal article" date="2023" name="Nat. Plants">
        <title>Single-cell RNA sequencing provides a high-resolution roadmap for understanding the multicellular compartmentation of specialized metabolism.</title>
        <authorList>
            <person name="Sun S."/>
            <person name="Shen X."/>
            <person name="Li Y."/>
            <person name="Li Y."/>
            <person name="Wang S."/>
            <person name="Li R."/>
            <person name="Zhang H."/>
            <person name="Shen G."/>
            <person name="Guo B."/>
            <person name="Wei J."/>
            <person name="Xu J."/>
            <person name="St-Pierre B."/>
            <person name="Chen S."/>
            <person name="Sun C."/>
        </authorList>
    </citation>
    <scope>NUCLEOTIDE SEQUENCE [LARGE SCALE GENOMIC DNA]</scope>
</reference>
<dbReference type="EMBL" id="CM044705">
    <property type="protein sequence ID" value="KAI5664379.1"/>
    <property type="molecule type" value="Genomic_DNA"/>
</dbReference>
<protein>
    <submittedName>
        <fullName evidence="1">Uncharacterized protein</fullName>
    </submittedName>
</protein>
<evidence type="ECO:0000313" key="2">
    <source>
        <dbReference type="Proteomes" id="UP001060085"/>
    </source>
</evidence>
<accession>A0ACC0AW73</accession>
<proteinExistence type="predicted"/>
<keyword evidence="2" id="KW-1185">Reference proteome</keyword>
<evidence type="ECO:0000313" key="1">
    <source>
        <dbReference type="EMBL" id="KAI5664379.1"/>
    </source>
</evidence>
<sequence>MTQAIVAAGNNSYCAIGGGRTVVVGVKLDAQSRELLTWALVKVAQPGDRVIALHVLNNNEIVDRDGKSYLLSLVKAFDSVLAVYEGFCNLRQVDLKLKICRGSSIRKILVREAKSSFATELILGTATNHHAIKSSTSVAKYCAKKLAKDCSTLAVNNGKIVFQKETSSAPRFVAKEVEHNHRISLISAIQRSLSKNTKAITDGNVVKAAAKSDKASDGISDVVSENGPVSAESSFENHCAICSQDAVSWYDSSSKSTGESSSGDNQENSMAIVPAQNIEAASSSITLLIRELPGVRPGWPLLRRAIISNKRASNSSSVRQISVVQWALRLPSRHFLSIENINEKGRCKHDEDQPSKLNGETGAIIPVGNDTLPAPSSPESTSKTLPKELEGLHEKYSATCRLFKYEELLSATSKFIPDNKIGKGGSSEVYRGCLPDGKMLAVKILKPSEDALKEFVMEIEIITALHHKNIISLFGFCYEDNHLLLVYDFLSRGSLEENLHGSKKDSFAFGWNERYKVAVGVAEALEYLHNRKTQPVIHRDVKSSNILLSDDFEPQLSDFGLAKWASTTSSHITCTDVAGTFGFVHILHYSNAI</sequence>
<dbReference type="Proteomes" id="UP001060085">
    <property type="component" value="Linkage Group LG05"/>
</dbReference>
<name>A0ACC0AW73_CATRO</name>